<organism evidence="1">
    <name type="scientific">Woronichinia naegeliana WA131</name>
    <dbReference type="NCBI Taxonomy" id="2824559"/>
    <lineage>
        <taxon>Bacteria</taxon>
        <taxon>Bacillati</taxon>
        <taxon>Cyanobacteriota</taxon>
        <taxon>Cyanophyceae</taxon>
        <taxon>Synechococcales</taxon>
        <taxon>Coelosphaeriaceae</taxon>
        <taxon>Woronichinia</taxon>
    </lineage>
</organism>
<name>A0A977PZG4_9CYAN</name>
<dbReference type="AlphaFoldDB" id="A0A977PZG4"/>
<accession>A0A977PZG4</accession>
<protein>
    <submittedName>
        <fullName evidence="1">Uncharacterized protein</fullName>
    </submittedName>
</protein>
<dbReference type="Proteomes" id="UP001065613">
    <property type="component" value="Chromosome"/>
</dbReference>
<dbReference type="EMBL" id="CP073041">
    <property type="protein sequence ID" value="UXE64288.1"/>
    <property type="molecule type" value="Genomic_DNA"/>
</dbReference>
<dbReference type="KEGG" id="wna:KA717_18485"/>
<gene>
    <name evidence="1" type="ORF">KA717_18485</name>
</gene>
<evidence type="ECO:0000313" key="1">
    <source>
        <dbReference type="EMBL" id="UXE64288.1"/>
    </source>
</evidence>
<reference evidence="1" key="1">
    <citation type="submission" date="2021-04" db="EMBL/GenBank/DDBJ databases">
        <title>Genome sequence of Woronichinia naegeliana from Washington state freshwater lake bloom.</title>
        <authorList>
            <person name="Dreher T.W."/>
        </authorList>
    </citation>
    <scope>NUCLEOTIDE SEQUENCE</scope>
    <source>
        <strain evidence="1">WA131</strain>
    </source>
</reference>
<proteinExistence type="predicted"/>
<sequence length="63" mass="6731">MAKISPILQVGLSCATFPLLLALGALPCLTKTLVELGEMSEEVFRGDRLPVLSFPEAQEGEEA</sequence>